<dbReference type="Pfam" id="PF12937">
    <property type="entry name" value="F-box-like"/>
    <property type="match status" value="1"/>
</dbReference>
<dbReference type="GeneID" id="36842432"/>
<dbReference type="SUPFAM" id="SSF81383">
    <property type="entry name" value="F-box domain"/>
    <property type="match status" value="1"/>
</dbReference>
<name>A0A2U7UB96_9VIRU</name>
<accession>A0A2U7UB96</accession>
<reference evidence="2" key="1">
    <citation type="journal article" date="2018" name="Nat. Commun.">
        <title>Diversity and evolution of the emerging Pandoraviridae family.</title>
        <authorList>
            <person name="Legendre M."/>
            <person name="Fabre E."/>
            <person name="Poirot O."/>
            <person name="Jeudy S."/>
            <person name="Lartigue A."/>
            <person name="Alempic J.M."/>
            <person name="Beucher L."/>
            <person name="Philippe N."/>
            <person name="Bertaux L."/>
            <person name="Christo-Foroux E."/>
            <person name="Labadie K."/>
            <person name="Coute Y."/>
            <person name="Abergel C."/>
            <person name="Claverie J.M."/>
        </authorList>
    </citation>
    <scope>NUCLEOTIDE SEQUENCE [LARGE SCALE GENOMIC DNA]</scope>
    <source>
        <strain evidence="2">Neocaledonia</strain>
    </source>
</reference>
<protein>
    <submittedName>
        <fullName evidence="2">F-box domain containing protein</fullName>
    </submittedName>
</protein>
<organism evidence="2">
    <name type="scientific">Pandoravirus neocaledonia</name>
    <dbReference type="NCBI Taxonomy" id="2107708"/>
    <lineage>
        <taxon>Viruses</taxon>
        <taxon>Pandoravirus</taxon>
    </lineage>
</organism>
<gene>
    <name evidence="2" type="ORF">pneo_cds_112</name>
</gene>
<proteinExistence type="predicted"/>
<sequence>MLLGALCVFSLLAMADDMMLVVDVVFDIMTFADLKTLASLRLVCHQFSTMAIHESVWRRRRRMREQDWLPSTSLLPPGVSEYHHRSLFLNYCVAERITDFLNHLGDRPPRHRYAQLQGSPDLSYTALKSTDNGQTYGTGPVRTGYLIRATFRDSSPRYALVVSRGPAPAQAPAPTPIAGAAPMLPAPAPAGDFMVMFLNSDGSGYTTERLSDWIRDATSAHFAVAGLATEKSECVKRAQMLGSMPWDPVGSDVWDGAAFVVFCMIGQYVQPDLINRLP</sequence>
<dbReference type="Proteomes" id="UP000249287">
    <property type="component" value="Segment"/>
</dbReference>
<evidence type="ECO:0000313" key="2">
    <source>
        <dbReference type="EMBL" id="AVK75719.1"/>
    </source>
</evidence>
<dbReference type="InterPro" id="IPR001810">
    <property type="entry name" value="F-box_dom"/>
</dbReference>
<dbReference type="RefSeq" id="YP_009481722.1">
    <property type="nucleotide sequence ID" value="NC_037666.1"/>
</dbReference>
<evidence type="ECO:0000259" key="1">
    <source>
        <dbReference type="Pfam" id="PF12937"/>
    </source>
</evidence>
<feature type="domain" description="F-box" evidence="1">
    <location>
        <begin position="23"/>
        <end position="60"/>
    </location>
</feature>
<dbReference type="InterPro" id="IPR036047">
    <property type="entry name" value="F-box-like_dom_sf"/>
</dbReference>
<dbReference type="Gene3D" id="1.20.1280.50">
    <property type="match status" value="1"/>
</dbReference>
<dbReference type="EMBL" id="MG011690">
    <property type="protein sequence ID" value="AVK75719.1"/>
    <property type="molecule type" value="Genomic_DNA"/>
</dbReference>
<dbReference type="KEGG" id="vg:36842432"/>